<dbReference type="AlphaFoldDB" id="A0A370C138"/>
<dbReference type="Proteomes" id="UP000253845">
    <property type="component" value="Unassembled WGS sequence"/>
</dbReference>
<name>A0A370C138_ASPNG</name>
<reference evidence="1 2" key="1">
    <citation type="submission" date="2018-07" db="EMBL/GenBank/DDBJ databases">
        <title>Section-level genome sequencing of Aspergillus section Nigri to investigate inter- and intra-species variation.</title>
        <authorList>
            <consortium name="DOE Joint Genome Institute"/>
            <person name="Vesth T.C."/>
            <person name="Nybo J.L."/>
            <person name="Theobald S."/>
            <person name="Frisvad J.C."/>
            <person name="Larsen T.O."/>
            <person name="Nielsen K.F."/>
            <person name="Hoof J.B."/>
            <person name="Brandl J."/>
            <person name="Salamov A."/>
            <person name="Riley R."/>
            <person name="Gladden J.M."/>
            <person name="Phatale P."/>
            <person name="Nielsen M.T."/>
            <person name="Lyhne E.K."/>
            <person name="Kogle M.E."/>
            <person name="Strasser K."/>
            <person name="McDonnell E."/>
            <person name="Barry K."/>
            <person name="Clum A."/>
            <person name="Chen C."/>
            <person name="Nolan M."/>
            <person name="Sandor L."/>
            <person name="Kuo A."/>
            <person name="Lipzen A."/>
            <person name="Hainaut M."/>
            <person name="Drula E."/>
            <person name="Tsang A."/>
            <person name="Magnuson J.K."/>
            <person name="Henrissat B."/>
            <person name="Wiebenga A."/>
            <person name="Simmons B.A."/>
            <person name="Makela M.R."/>
            <person name="De vries R.P."/>
            <person name="Grigoriev I.V."/>
            <person name="Mortensen U.H."/>
            <person name="Baker S.E."/>
            <person name="Andersen M.R."/>
        </authorList>
    </citation>
    <scope>NUCLEOTIDE SEQUENCE [LARGE SCALE GENOMIC DNA]</scope>
    <source>
        <strain evidence="1 2">ATCC 13496</strain>
    </source>
</reference>
<gene>
    <name evidence="1" type="ORF">M747DRAFT_369464</name>
</gene>
<organism evidence="1 2">
    <name type="scientific">Aspergillus niger ATCC 13496</name>
    <dbReference type="NCBI Taxonomy" id="1353008"/>
    <lineage>
        <taxon>Eukaryota</taxon>
        <taxon>Fungi</taxon>
        <taxon>Dikarya</taxon>
        <taxon>Ascomycota</taxon>
        <taxon>Pezizomycotina</taxon>
        <taxon>Eurotiomycetes</taxon>
        <taxon>Eurotiomycetidae</taxon>
        <taxon>Eurotiales</taxon>
        <taxon>Aspergillaceae</taxon>
        <taxon>Aspergillus</taxon>
        <taxon>Aspergillus subgen. Circumdati</taxon>
    </lineage>
</organism>
<proteinExistence type="predicted"/>
<accession>A0A370C138</accession>
<dbReference type="EMBL" id="KZ851910">
    <property type="protein sequence ID" value="RDH21615.1"/>
    <property type="molecule type" value="Genomic_DNA"/>
</dbReference>
<evidence type="ECO:0000313" key="2">
    <source>
        <dbReference type="Proteomes" id="UP000253845"/>
    </source>
</evidence>
<evidence type="ECO:0000313" key="1">
    <source>
        <dbReference type="EMBL" id="RDH21615.1"/>
    </source>
</evidence>
<dbReference type="VEuPathDB" id="FungiDB:M747DRAFT_369464"/>
<sequence length="77" mass="8593">MQMEAGTVGYGSEVWGSELRRQQPNIWLSQVQAALTGYFETPIGDIHMFLRVEAGAGINQNKNRQKQIGADLIQKES</sequence>
<protein>
    <submittedName>
        <fullName evidence="1">Uncharacterized protein</fullName>
    </submittedName>
</protein>